<feature type="transmembrane region" description="Helical" evidence="2">
    <location>
        <begin position="28"/>
        <end position="49"/>
    </location>
</feature>
<dbReference type="AlphaFoldDB" id="A0A895YMZ4"/>
<evidence type="ECO:0000256" key="1">
    <source>
        <dbReference type="SAM" id="MobiDB-lite"/>
    </source>
</evidence>
<keyword evidence="2" id="KW-0812">Transmembrane</keyword>
<feature type="transmembrane region" description="Helical" evidence="2">
    <location>
        <begin position="173"/>
        <end position="192"/>
    </location>
</feature>
<feature type="transmembrane region" description="Helical" evidence="2">
    <location>
        <begin position="145"/>
        <end position="161"/>
    </location>
</feature>
<dbReference type="InterPro" id="IPR045382">
    <property type="entry name" value="DUF6529"/>
</dbReference>
<evidence type="ECO:0000313" key="3">
    <source>
        <dbReference type="EMBL" id="QSB17335.1"/>
    </source>
</evidence>
<feature type="transmembrane region" description="Helical" evidence="2">
    <location>
        <begin position="120"/>
        <end position="139"/>
    </location>
</feature>
<evidence type="ECO:0000256" key="2">
    <source>
        <dbReference type="SAM" id="Phobius"/>
    </source>
</evidence>
<dbReference type="EMBL" id="CP070499">
    <property type="protein sequence ID" value="QSB17335.1"/>
    <property type="molecule type" value="Genomic_DNA"/>
</dbReference>
<feature type="region of interest" description="Disordered" evidence="1">
    <location>
        <begin position="1"/>
        <end position="23"/>
    </location>
</feature>
<reference evidence="3" key="1">
    <citation type="submission" date="2021-02" db="EMBL/GenBank/DDBJ databases">
        <title>Natrosporangium hydrolyticum gen. nov., sp. nov, a haloalkaliphilic actinobacterium from a soda solonchak soil.</title>
        <authorList>
            <person name="Sorokin D.Y."/>
            <person name="Khijniak T.V."/>
            <person name="Zakharycheva A.P."/>
            <person name="Boueva O.V."/>
            <person name="Ariskina E.V."/>
            <person name="Hahnke R.L."/>
            <person name="Bunk B."/>
            <person name="Sproer C."/>
            <person name="Schumann P."/>
            <person name="Evtushenko L.I."/>
            <person name="Kublanov I.V."/>
        </authorList>
    </citation>
    <scope>NUCLEOTIDE SEQUENCE</scope>
    <source>
        <strain evidence="3">DSM 106523</strain>
    </source>
</reference>
<feature type="compositionally biased region" description="Basic residues" evidence="1">
    <location>
        <begin position="1"/>
        <end position="11"/>
    </location>
</feature>
<dbReference type="Proteomes" id="UP000662857">
    <property type="component" value="Chromosome"/>
</dbReference>
<proteinExistence type="predicted"/>
<evidence type="ECO:0000313" key="4">
    <source>
        <dbReference type="Proteomes" id="UP000662857"/>
    </source>
</evidence>
<feature type="transmembrane region" description="Helical" evidence="2">
    <location>
        <begin position="77"/>
        <end position="99"/>
    </location>
</feature>
<dbReference type="Pfam" id="PF20139">
    <property type="entry name" value="DUF6529"/>
    <property type="match status" value="1"/>
</dbReference>
<accession>A0A895YMZ4</accession>
<keyword evidence="2" id="KW-0472">Membrane</keyword>
<keyword evidence="4" id="KW-1185">Reference proteome</keyword>
<name>A0A895YMZ4_9ACTN</name>
<keyword evidence="2" id="KW-1133">Transmembrane helix</keyword>
<dbReference type="KEGG" id="nhy:JQS43_14850"/>
<sequence length="206" mass="22110">MTGRYRDHHPRLPSPPPERIEPPPERPAWQLLLIPMLVGGLVALTLGVYGNVHDGTGVAVNLAGFQNHPAPTSAVKVTLSTGALGFAVLQILTALIMYGKVPGVAAADWSGTAHRWSGRLAFLCAVPVGIHCLYAAGFQSYDGRIFLHSLVGCLFFGAFTVKMLGLRKDGMPGWFLPVLGGSLFTGLVAVWWTTAIRFFENFGSPI</sequence>
<protein>
    <submittedName>
        <fullName evidence="3">Uncharacterized protein</fullName>
    </submittedName>
</protein>
<organism evidence="3 4">
    <name type="scientific">Natronosporangium hydrolyticum</name>
    <dbReference type="NCBI Taxonomy" id="2811111"/>
    <lineage>
        <taxon>Bacteria</taxon>
        <taxon>Bacillati</taxon>
        <taxon>Actinomycetota</taxon>
        <taxon>Actinomycetes</taxon>
        <taxon>Micromonosporales</taxon>
        <taxon>Micromonosporaceae</taxon>
        <taxon>Natronosporangium</taxon>
    </lineage>
</organism>
<gene>
    <name evidence="3" type="ORF">JQS43_14850</name>
</gene>